<dbReference type="PROSITE" id="PS00036">
    <property type="entry name" value="BZIP_BASIC"/>
    <property type="match status" value="1"/>
</dbReference>
<feature type="region of interest" description="Disordered" evidence="1">
    <location>
        <begin position="826"/>
        <end position="959"/>
    </location>
</feature>
<feature type="compositionally biased region" description="Basic and acidic residues" evidence="1">
    <location>
        <begin position="1007"/>
        <end position="1025"/>
    </location>
</feature>
<dbReference type="Proteomes" id="UP001190700">
    <property type="component" value="Unassembled WGS sequence"/>
</dbReference>
<dbReference type="InterPro" id="IPR004827">
    <property type="entry name" value="bZIP"/>
</dbReference>
<dbReference type="Gene3D" id="1.20.5.170">
    <property type="match status" value="1"/>
</dbReference>
<name>A0AAE0H414_9CHLO</name>
<feature type="domain" description="BZIP" evidence="2">
    <location>
        <begin position="124"/>
        <end position="139"/>
    </location>
</feature>
<organism evidence="3 4">
    <name type="scientific">Cymbomonas tetramitiformis</name>
    <dbReference type="NCBI Taxonomy" id="36881"/>
    <lineage>
        <taxon>Eukaryota</taxon>
        <taxon>Viridiplantae</taxon>
        <taxon>Chlorophyta</taxon>
        <taxon>Pyramimonadophyceae</taxon>
        <taxon>Pyramimonadales</taxon>
        <taxon>Pyramimonadaceae</taxon>
        <taxon>Cymbomonas</taxon>
    </lineage>
</organism>
<evidence type="ECO:0000313" key="4">
    <source>
        <dbReference type="Proteomes" id="UP001190700"/>
    </source>
</evidence>
<dbReference type="GO" id="GO:0003700">
    <property type="term" value="F:DNA-binding transcription factor activity"/>
    <property type="evidence" value="ECO:0007669"/>
    <property type="project" value="InterPro"/>
</dbReference>
<reference evidence="3 4" key="1">
    <citation type="journal article" date="2015" name="Genome Biol. Evol.">
        <title>Comparative Genomics of a Bacterivorous Green Alga Reveals Evolutionary Causalities and Consequences of Phago-Mixotrophic Mode of Nutrition.</title>
        <authorList>
            <person name="Burns J.A."/>
            <person name="Paasch A."/>
            <person name="Narechania A."/>
            <person name="Kim E."/>
        </authorList>
    </citation>
    <scope>NUCLEOTIDE SEQUENCE [LARGE SCALE GENOMIC DNA]</scope>
    <source>
        <strain evidence="3 4">PLY_AMNH</strain>
    </source>
</reference>
<feature type="compositionally biased region" description="Basic and acidic residues" evidence="1">
    <location>
        <begin position="894"/>
        <end position="903"/>
    </location>
</feature>
<comment type="caution">
    <text evidence="3">The sequence shown here is derived from an EMBL/GenBank/DDBJ whole genome shotgun (WGS) entry which is preliminary data.</text>
</comment>
<feature type="compositionally biased region" description="Basic and acidic residues" evidence="1">
    <location>
        <begin position="867"/>
        <end position="885"/>
    </location>
</feature>
<dbReference type="EMBL" id="LGRX02000123">
    <property type="protein sequence ID" value="KAK3289492.1"/>
    <property type="molecule type" value="Genomic_DNA"/>
</dbReference>
<feature type="compositionally biased region" description="Basic and acidic residues" evidence="1">
    <location>
        <begin position="419"/>
        <end position="429"/>
    </location>
</feature>
<dbReference type="InterPro" id="IPR046347">
    <property type="entry name" value="bZIP_sf"/>
</dbReference>
<feature type="region of interest" description="Disordered" evidence="1">
    <location>
        <begin position="522"/>
        <end position="548"/>
    </location>
</feature>
<protein>
    <recommendedName>
        <fullName evidence="2">BZIP domain-containing protein</fullName>
    </recommendedName>
</protein>
<evidence type="ECO:0000259" key="2">
    <source>
        <dbReference type="PROSITE" id="PS00036"/>
    </source>
</evidence>
<feature type="region of interest" description="Disordered" evidence="1">
    <location>
        <begin position="419"/>
        <end position="439"/>
    </location>
</feature>
<evidence type="ECO:0000313" key="3">
    <source>
        <dbReference type="EMBL" id="KAK3289492.1"/>
    </source>
</evidence>
<accession>A0AAE0H414</accession>
<proteinExistence type="predicted"/>
<gene>
    <name evidence="3" type="ORF">CYMTET_3103</name>
</gene>
<dbReference type="SUPFAM" id="SSF57959">
    <property type="entry name" value="Leucine zipper domain"/>
    <property type="match status" value="1"/>
</dbReference>
<evidence type="ECO:0000256" key="1">
    <source>
        <dbReference type="SAM" id="MobiDB-lite"/>
    </source>
</evidence>
<feature type="region of interest" description="Disordered" evidence="1">
    <location>
        <begin position="995"/>
        <end position="1123"/>
    </location>
</feature>
<sequence>MQYHAKQATSPKRTTYPYLSEPSCGSSSLARPTFKEPFKSHCCYLMRMNMETRNGENENIAEHKLAINCIPGAYEAAYASEAVAYSLAASGSEEYEGADVSDSGAYSEGGEDIDYKNVEDPLKRRQLQNRAASARFRARGKAKDNQIQDLKNFIKHLQHRNSGLVLENERLRALLRQQDPGVFATTTQGPRAFENRGEQALAYDRAAAHFLAGTHASMLYGTGTPDISHGREISSQGLLPSPPMARHSLSGLPEQYRDEGHPALPTSMQHPRGIPAPQAVPNSLPSSTSYPGSIANPAVNSSLASHAVSALTSTASPNLAPTSFSSPLLNFAKPQSLALESLDGYRHESLAWDPGTYVASVDLRLEVPEQASPEDLCQRAVATRGQALGESRAVKRPRAAEAVGSQVEVSNRFPVPEGAMRRSEEKEARVASPYENRGSEENVADAITSVDRMCKMQDNSDNLLQRSKYSAGMCKGQDYDNLADSNPHLGAIKVRGSKQAGPAEGIGGELLATTGSVLADGSIAEGGYRGRNSKEDTEDEDDGEHADKKEKAVKLKKIFLRILKKAMEFPATSPLLRVWRDSRIAKQSGKEIPAGFYGIEVMNVAEVDKTLQKLLPEVDIGVIGSQNPLHTVADIIGIEHEDADKYIVLQKGRYVPYNARLPPEAKQRVQKLIERAKQMHEEALLQEMQTNPGLKLHGRNSNEGGANPPVGKEGPIRGVSMSAGRNALGGMPSEAPSGGVAARPLVCQQEGCIRDAWPSSNFRCQLHALDEAPGEARACQPRAGRGFRNGGVAARRCQLKGCNKGLAKGSKGAFCAWHMQSMGMTEVGGHNGGTPPLPAAEGSTESREEPEDSHEDHRQTVQSSAGYDRRPVWRSEGAVRSDKEAWQSPPPPERQYRGGDRELPGGTGEVDAASEEVKGEQAEEEEEEVRVVGSAWRGRGGANGGGERCEGESSSRPCGGVVSEVEAAVEMKPVTGGKDLDFFGSLLDVVGQLAEGTPPRKQGVKAEATHTRELGGEGWELDRPGGRSGRRPRLNYAKLNTGTEASRRPTASPADTTGVERKRKAPIDKEEGRRHKRPLDLEDELEPHGRRTKRGGVRVNYATMHAGGESQRGHASHSLEGTD</sequence>
<dbReference type="AlphaFoldDB" id="A0AAE0H414"/>
<keyword evidence="4" id="KW-1185">Reference proteome</keyword>